<dbReference type="Proteomes" id="UP001526201">
    <property type="component" value="Unassembled WGS sequence"/>
</dbReference>
<name>A0ABT3C9I6_9MYCO</name>
<organism evidence="1 2">
    <name type="scientific">Mycolicibacterium komossense</name>
    <dbReference type="NCBI Taxonomy" id="1779"/>
    <lineage>
        <taxon>Bacteria</taxon>
        <taxon>Bacillati</taxon>
        <taxon>Actinomycetota</taxon>
        <taxon>Actinomycetes</taxon>
        <taxon>Mycobacteriales</taxon>
        <taxon>Mycobacteriaceae</taxon>
        <taxon>Mycolicibacterium</taxon>
    </lineage>
</organism>
<comment type="caution">
    <text evidence="1">The sequence shown here is derived from an EMBL/GenBank/DDBJ whole genome shotgun (WGS) entry which is preliminary data.</text>
</comment>
<evidence type="ECO:0000313" key="2">
    <source>
        <dbReference type="Proteomes" id="UP001526201"/>
    </source>
</evidence>
<keyword evidence="2" id="KW-1185">Reference proteome</keyword>
<sequence length="136" mass="14742">MTGYKAGDALTWTAAPACGGHSHDHQRVSFRRYVGTGYAEVMTCRGSRTVPITELYPTPETNDENPHDAYYAAKARVIEALTAHGATSLETAVQGFTLGDELDEAAYMVAARGAEVKYRPGVGYWIGRTRNNGRAT</sequence>
<proteinExistence type="predicted"/>
<protein>
    <submittedName>
        <fullName evidence="1">Uncharacterized protein</fullName>
    </submittedName>
</protein>
<evidence type="ECO:0000313" key="1">
    <source>
        <dbReference type="EMBL" id="MCV7226076.1"/>
    </source>
</evidence>
<accession>A0ABT3C9I6</accession>
<dbReference type="RefSeq" id="WP_264066911.1">
    <property type="nucleotide sequence ID" value="NZ_JACKTY010000020.1"/>
</dbReference>
<reference evidence="1 2" key="1">
    <citation type="journal article" date="2022" name="BMC Genomics">
        <title>Comparative genome analysis of mycobacteria focusing on tRNA and non-coding RNA.</title>
        <authorList>
            <person name="Behra P.R.K."/>
            <person name="Pettersson B.M.F."/>
            <person name="Ramesh M."/>
            <person name="Das S."/>
            <person name="Dasgupta S."/>
            <person name="Kirsebom L.A."/>
        </authorList>
    </citation>
    <scope>NUCLEOTIDE SEQUENCE [LARGE SCALE GENOMIC DNA]</scope>
    <source>
        <strain evidence="1 2">DSM 44078</strain>
    </source>
</reference>
<gene>
    <name evidence="1" type="ORF">H7J73_08525</name>
</gene>
<dbReference type="EMBL" id="JACKTY010000020">
    <property type="protein sequence ID" value="MCV7226076.1"/>
    <property type="molecule type" value="Genomic_DNA"/>
</dbReference>